<dbReference type="InterPro" id="IPR007115">
    <property type="entry name" value="6-PTP_synth/QueD"/>
</dbReference>
<organism evidence="1">
    <name type="scientific">uncultured Caudovirales phage</name>
    <dbReference type="NCBI Taxonomy" id="2100421"/>
    <lineage>
        <taxon>Viruses</taxon>
        <taxon>Duplodnaviria</taxon>
        <taxon>Heunggongvirae</taxon>
        <taxon>Uroviricota</taxon>
        <taxon>Caudoviricetes</taxon>
        <taxon>Peduoviridae</taxon>
        <taxon>Maltschvirus</taxon>
        <taxon>Maltschvirus maltsch</taxon>
    </lineage>
</organism>
<dbReference type="EMBL" id="LR796493">
    <property type="protein sequence ID" value="CAB4147123.1"/>
    <property type="molecule type" value="Genomic_DNA"/>
</dbReference>
<name>A0A6J5MNX1_9CAUD</name>
<proteinExistence type="predicted"/>
<dbReference type="Gene3D" id="3.30.479.10">
    <property type="entry name" value="6-pyruvoyl tetrahydropterin synthase/QueD"/>
    <property type="match status" value="1"/>
</dbReference>
<gene>
    <name evidence="1" type="ORF">UFOVP510_13</name>
</gene>
<dbReference type="Pfam" id="PF01242">
    <property type="entry name" value="PTPS"/>
    <property type="match status" value="1"/>
</dbReference>
<protein>
    <submittedName>
        <fullName evidence="1">COG0720 6-pyruvoyl-tetrahydropterin synthase</fullName>
    </submittedName>
</protein>
<accession>A0A6J5MNX1</accession>
<dbReference type="SUPFAM" id="SSF55620">
    <property type="entry name" value="Tetrahydrobiopterin biosynthesis enzymes-like"/>
    <property type="match status" value="1"/>
</dbReference>
<dbReference type="InterPro" id="IPR038418">
    <property type="entry name" value="6-PTP_synth/QueD_sf"/>
</dbReference>
<sequence>MIYRSTKTFTHSVGLSCAFRQWKAKSHCRFLHGYAIQVRIEFEANKLDERNWVVDFGGLKALKKWLEDIFDHKTLVAKDDPELMTYCKMHERGICDLVILDAVGCEKFAELIFDKAENFLRRSEYDGRVVIRKVEVSEHQGNSGMAIREDHPIK</sequence>
<reference evidence="1" key="1">
    <citation type="submission" date="2020-04" db="EMBL/GenBank/DDBJ databases">
        <authorList>
            <person name="Chiriac C."/>
            <person name="Salcher M."/>
            <person name="Ghai R."/>
            <person name="Kavagutti S V."/>
        </authorList>
    </citation>
    <scope>NUCLEOTIDE SEQUENCE</scope>
</reference>
<evidence type="ECO:0000313" key="1">
    <source>
        <dbReference type="EMBL" id="CAB4147123.1"/>
    </source>
</evidence>